<comment type="caution">
    <text evidence="2">The sequence shown here is derived from an EMBL/GenBank/DDBJ whole genome shotgun (WGS) entry which is preliminary data.</text>
</comment>
<gene>
    <name evidence="2" type="ORF">GCM10023322_27210</name>
</gene>
<name>A0ABP9RSJ2_9ACTN</name>
<keyword evidence="1" id="KW-1133">Transmembrane helix</keyword>
<dbReference type="RefSeq" id="WP_345629447.1">
    <property type="nucleotide sequence ID" value="NZ_BAABJQ010000006.1"/>
</dbReference>
<proteinExistence type="predicted"/>
<dbReference type="EMBL" id="BAABJQ010000006">
    <property type="protein sequence ID" value="GAA5184826.1"/>
    <property type="molecule type" value="Genomic_DNA"/>
</dbReference>
<evidence type="ECO:0000313" key="3">
    <source>
        <dbReference type="Proteomes" id="UP001501570"/>
    </source>
</evidence>
<sequence>MANQRFAPGRAKGTQAFLIALVVVLLGLFAPGWFGAGLLFAIVAVLLVLLSANWRTQRPPVIGVRLVIIAVIVILAISKIS</sequence>
<organism evidence="2 3">
    <name type="scientific">Rugosimonospora acidiphila</name>
    <dbReference type="NCBI Taxonomy" id="556531"/>
    <lineage>
        <taxon>Bacteria</taxon>
        <taxon>Bacillati</taxon>
        <taxon>Actinomycetota</taxon>
        <taxon>Actinomycetes</taxon>
        <taxon>Micromonosporales</taxon>
        <taxon>Micromonosporaceae</taxon>
        <taxon>Rugosimonospora</taxon>
    </lineage>
</organism>
<accession>A0ABP9RSJ2</accession>
<feature type="transmembrane region" description="Helical" evidence="1">
    <location>
        <begin position="62"/>
        <end position="80"/>
    </location>
</feature>
<dbReference type="Proteomes" id="UP001501570">
    <property type="component" value="Unassembled WGS sequence"/>
</dbReference>
<feature type="transmembrane region" description="Helical" evidence="1">
    <location>
        <begin position="17"/>
        <end position="50"/>
    </location>
</feature>
<evidence type="ECO:0000256" key="1">
    <source>
        <dbReference type="SAM" id="Phobius"/>
    </source>
</evidence>
<protein>
    <submittedName>
        <fullName evidence="2">Uncharacterized protein</fullName>
    </submittedName>
</protein>
<evidence type="ECO:0000313" key="2">
    <source>
        <dbReference type="EMBL" id="GAA5184826.1"/>
    </source>
</evidence>
<keyword evidence="1" id="KW-0812">Transmembrane</keyword>
<keyword evidence="3" id="KW-1185">Reference proteome</keyword>
<reference evidence="3" key="1">
    <citation type="journal article" date="2019" name="Int. J. Syst. Evol. Microbiol.">
        <title>The Global Catalogue of Microorganisms (GCM) 10K type strain sequencing project: providing services to taxonomists for standard genome sequencing and annotation.</title>
        <authorList>
            <consortium name="The Broad Institute Genomics Platform"/>
            <consortium name="The Broad Institute Genome Sequencing Center for Infectious Disease"/>
            <person name="Wu L."/>
            <person name="Ma J."/>
        </authorList>
    </citation>
    <scope>NUCLEOTIDE SEQUENCE [LARGE SCALE GENOMIC DNA]</scope>
    <source>
        <strain evidence="3">JCM 18304</strain>
    </source>
</reference>
<keyword evidence="1" id="KW-0472">Membrane</keyword>